<proteinExistence type="predicted"/>
<feature type="compositionally biased region" description="Basic residues" evidence="1">
    <location>
        <begin position="285"/>
        <end position="307"/>
    </location>
</feature>
<dbReference type="AlphaFoldDB" id="A0A6C0DHY8"/>
<reference evidence="2" key="1">
    <citation type="journal article" date="2020" name="Nature">
        <title>Giant virus diversity and host interactions through global metagenomics.</title>
        <authorList>
            <person name="Schulz F."/>
            <person name="Roux S."/>
            <person name="Paez-Espino D."/>
            <person name="Jungbluth S."/>
            <person name="Walsh D.A."/>
            <person name="Denef V.J."/>
            <person name="McMahon K.D."/>
            <person name="Konstantinidis K.T."/>
            <person name="Eloe-Fadrosh E.A."/>
            <person name="Kyrpides N.C."/>
            <person name="Woyke T."/>
        </authorList>
    </citation>
    <scope>NUCLEOTIDE SEQUENCE</scope>
    <source>
        <strain evidence="2">GVMAG-M-3300023174-182</strain>
    </source>
</reference>
<feature type="region of interest" description="Disordered" evidence="1">
    <location>
        <begin position="285"/>
        <end position="326"/>
    </location>
</feature>
<feature type="compositionally biased region" description="Basic residues" evidence="1">
    <location>
        <begin position="314"/>
        <end position="326"/>
    </location>
</feature>
<accession>A0A6C0DHY8</accession>
<dbReference type="EMBL" id="MN739616">
    <property type="protein sequence ID" value="QHT16173.1"/>
    <property type="molecule type" value="Genomic_DNA"/>
</dbReference>
<evidence type="ECO:0000313" key="2">
    <source>
        <dbReference type="EMBL" id="QHT16173.1"/>
    </source>
</evidence>
<name>A0A6C0DHY8_9ZZZZ</name>
<protein>
    <submittedName>
        <fullName evidence="2">Uncharacterized protein</fullName>
    </submittedName>
</protein>
<sequence>MSKRKVESYIPDEEDESIVYFLIICHGMYYFTNEKPDYVKIPDNIQYVNKITYSPFGLYNLEPDTSFVKENVINICNDICPLQTESQTEELIDLLEKRVKVLERQKYRFNIRQQIKDQFFSNNNQEPEPNLKTRCYFKMLFDKTDHLYQNVEYSYDTPEKNIPIIQKTFKILPNDKNKELNIYVVFQKNGKLTQGDRILNSDIYINFLNAQKRGFSLFSQDPNTNIITTQQLLELANFYNYKKAFILDYSCDICKDKNGNPYSRDEVMKLREIIRLNLVGRGRFNKKTCKQKKQRNLRVIKKRRKTKKNEEKRRKTKKNKKNKERK</sequence>
<evidence type="ECO:0000256" key="1">
    <source>
        <dbReference type="SAM" id="MobiDB-lite"/>
    </source>
</evidence>
<organism evidence="2">
    <name type="scientific">viral metagenome</name>
    <dbReference type="NCBI Taxonomy" id="1070528"/>
    <lineage>
        <taxon>unclassified sequences</taxon>
        <taxon>metagenomes</taxon>
        <taxon>organismal metagenomes</taxon>
    </lineage>
</organism>